<reference evidence="1 2" key="1">
    <citation type="journal article" date="2022" name="Int. J. Syst. Evol. Microbiol.">
        <title>Pseudomonas aegrilactucae sp. nov. and Pseudomonas morbosilactucae sp. nov., pathogens causing bacterial rot of lettuce in Japan.</title>
        <authorList>
            <person name="Sawada H."/>
            <person name="Fujikawa T."/>
            <person name="Satou M."/>
        </authorList>
    </citation>
    <scope>NUCLEOTIDE SEQUENCE [LARGE SCALE GENOMIC DNA]</scope>
    <source>
        <strain evidence="1 2">MAFF 302030</strain>
    </source>
</reference>
<sequence length="140" mass="15878">MQEHDAYFAFHLFAARFADDAEAERFAFEQWEPAPAADASDAEFSAWEVRNPSWRLNQELGFYMDSDFVELCTCVDYLDSLVRSEAQKALLRSRATKAFSHFILVGSQSIYGDKRSATSGPNQRQPENTATLDYLGEFNG</sequence>
<gene>
    <name evidence="1" type="ORF">M1B34_13265</name>
</gene>
<name>A0A9X2C626_9PSED</name>
<comment type="caution">
    <text evidence="1">The sequence shown here is derived from an EMBL/GenBank/DDBJ whole genome shotgun (WGS) entry which is preliminary data.</text>
</comment>
<evidence type="ECO:0000313" key="2">
    <source>
        <dbReference type="Proteomes" id="UP001155059"/>
    </source>
</evidence>
<dbReference type="RefSeq" id="WP_268265365.1">
    <property type="nucleotide sequence ID" value="NZ_JALQCW010000030.1"/>
</dbReference>
<accession>A0A9X2C626</accession>
<evidence type="ECO:0000313" key="1">
    <source>
        <dbReference type="EMBL" id="MCK9798666.1"/>
    </source>
</evidence>
<proteinExistence type="predicted"/>
<dbReference type="EMBL" id="JALQCW010000030">
    <property type="protein sequence ID" value="MCK9798666.1"/>
    <property type="molecule type" value="Genomic_DNA"/>
</dbReference>
<dbReference type="AlphaFoldDB" id="A0A9X2C626"/>
<protein>
    <submittedName>
        <fullName evidence="1">Uncharacterized protein</fullName>
    </submittedName>
</protein>
<dbReference type="Proteomes" id="UP001155059">
    <property type="component" value="Unassembled WGS sequence"/>
</dbReference>
<reference evidence="1 2" key="2">
    <citation type="journal article" date="2023" name="Plant Pathol.">
        <title>Dismantling and reorganizing Pseudomonas marginalis sensu#lato.</title>
        <authorList>
            <person name="Sawada H."/>
            <person name="Fujikawa T."/>
            <person name="Satou M."/>
        </authorList>
    </citation>
    <scope>NUCLEOTIDE SEQUENCE [LARGE SCALE GENOMIC DNA]</scope>
    <source>
        <strain evidence="1 2">MAFF 302030</strain>
    </source>
</reference>
<organism evidence="1 2">
    <name type="scientific">Pseudomonas morbosilactucae</name>
    <dbReference type="NCBI Taxonomy" id="2938197"/>
    <lineage>
        <taxon>Bacteria</taxon>
        <taxon>Pseudomonadati</taxon>
        <taxon>Pseudomonadota</taxon>
        <taxon>Gammaproteobacteria</taxon>
        <taxon>Pseudomonadales</taxon>
        <taxon>Pseudomonadaceae</taxon>
        <taxon>Pseudomonas</taxon>
    </lineage>
</organism>